<dbReference type="PROSITE" id="PS51747">
    <property type="entry name" value="CYT_DCMP_DEAMINASES_2"/>
    <property type="match status" value="1"/>
</dbReference>
<dbReference type="InterPro" id="IPR025853">
    <property type="entry name" value="NH3ase_Bd3614-like"/>
</dbReference>
<dbReference type="InterPro" id="IPR016192">
    <property type="entry name" value="APOBEC/CMP_deaminase_Zn-bd"/>
</dbReference>
<evidence type="ECO:0000259" key="3">
    <source>
        <dbReference type="PROSITE" id="PS51747"/>
    </source>
</evidence>
<dbReference type="EMBL" id="AP022642">
    <property type="protein sequence ID" value="BCA30215.1"/>
    <property type="molecule type" value="Genomic_DNA"/>
</dbReference>
<dbReference type="AlphaFoldDB" id="A0A679GKI7"/>
<protein>
    <recommendedName>
        <fullName evidence="3">CMP/dCMP-type deaminase domain-containing protein</fullName>
    </recommendedName>
</protein>
<dbReference type="SUPFAM" id="SSF53927">
    <property type="entry name" value="Cytidine deaminase-like"/>
    <property type="match status" value="1"/>
</dbReference>
<keyword evidence="2" id="KW-0862">Zinc</keyword>
<dbReference type="Proteomes" id="UP000501237">
    <property type="component" value="Chromosome"/>
</dbReference>
<accession>A0A679GKI7</accession>
<feature type="domain" description="CMP/dCMP-type deaminase" evidence="3">
    <location>
        <begin position="187"/>
        <end position="313"/>
    </location>
</feature>
<name>A0A679GKI7_9GAMM</name>
<dbReference type="InterPro" id="IPR016193">
    <property type="entry name" value="Cytidine_deaminase-like"/>
</dbReference>
<dbReference type="Gene3D" id="3.40.140.10">
    <property type="entry name" value="Cytidine Deaminase, domain 2"/>
    <property type="match status" value="1"/>
</dbReference>
<gene>
    <name evidence="4" type="ORF">PtoMrB4_41920</name>
</gene>
<sequence>MTRSEEGILFAWALAAAAGKAVAIYLDHTGVKAAAVDTATTSFEARSALVNLLRHGLPGRNGMVCMSEEPSELDQGIFQMNAAQGGLHWATASSLYKGSVNNFTWTAATVQPGGLGDWLRVAAPQRSNYAKRWCARNRLDKQPLIPPQTSNEVSNLLGRVLRDAPFPRLRMPEMSEIPGYHVTPLSEAILMSLAYGIVRLSWSDEAISNMGHKTPSNPQGGHNIACVIVDGKGRIIGWGRNHNATNATLHGEVMAILNYQLLDGGPLPEGSRIYTTLKPCYMCAGTLVTAAPGCTVVSGQDDVNIVNSALDRQVNRCRSEVRAHENTGIKLLAIQGNRSTTGSLATAAAQELMEDALFEFFYIGFNLRADCWESQLWEQGMELLRSISPHVDTLRFYMLKGLSNLPPSNGPLYPKR</sequence>
<evidence type="ECO:0000313" key="5">
    <source>
        <dbReference type="Proteomes" id="UP000501237"/>
    </source>
</evidence>
<proteinExistence type="predicted"/>
<organism evidence="4 5">
    <name type="scientific">Metapseudomonas otitidis</name>
    <dbReference type="NCBI Taxonomy" id="319939"/>
    <lineage>
        <taxon>Bacteria</taxon>
        <taxon>Pseudomonadati</taxon>
        <taxon>Pseudomonadota</taxon>
        <taxon>Gammaproteobacteria</taxon>
        <taxon>Pseudomonadales</taxon>
        <taxon>Pseudomonadaceae</taxon>
        <taxon>Metapseudomonas</taxon>
    </lineage>
</organism>
<dbReference type="GO" id="GO:0008270">
    <property type="term" value="F:zinc ion binding"/>
    <property type="evidence" value="ECO:0007669"/>
    <property type="project" value="InterPro"/>
</dbReference>
<dbReference type="Pfam" id="PF14439">
    <property type="entry name" value="Bd3614-deam"/>
    <property type="match status" value="1"/>
</dbReference>
<evidence type="ECO:0000313" key="4">
    <source>
        <dbReference type="EMBL" id="BCA30215.1"/>
    </source>
</evidence>
<dbReference type="CDD" id="cd01285">
    <property type="entry name" value="nucleoside_deaminase"/>
    <property type="match status" value="1"/>
</dbReference>
<dbReference type="PROSITE" id="PS00903">
    <property type="entry name" value="CYT_DCMP_DEAMINASES_1"/>
    <property type="match status" value="1"/>
</dbReference>
<dbReference type="KEGG" id="poj:PtoMrB4_41920"/>
<evidence type="ECO:0000256" key="2">
    <source>
        <dbReference type="ARBA" id="ARBA00022833"/>
    </source>
</evidence>
<evidence type="ECO:0000256" key="1">
    <source>
        <dbReference type="ARBA" id="ARBA00022723"/>
    </source>
</evidence>
<keyword evidence="1" id="KW-0479">Metal-binding</keyword>
<dbReference type="InterPro" id="IPR002125">
    <property type="entry name" value="CMP_dCMP_dom"/>
</dbReference>
<reference evidence="4 5" key="1">
    <citation type="journal article" date="2020" name="Microbiol. Resour. Announc.">
        <title>Complete genome sequence of Pseudomonas otitidis strain MrB4, isolated from Lake Biwa in Japan.</title>
        <authorList>
            <person name="Miyazaki K."/>
            <person name="Hase E."/>
            <person name="Maruya T."/>
        </authorList>
    </citation>
    <scope>NUCLEOTIDE SEQUENCE [LARGE SCALE GENOMIC DNA]</scope>
    <source>
        <strain evidence="4 5">MrB4</strain>
    </source>
</reference>
<dbReference type="GO" id="GO:0016787">
    <property type="term" value="F:hydrolase activity"/>
    <property type="evidence" value="ECO:0007669"/>
    <property type="project" value="InterPro"/>
</dbReference>